<evidence type="ECO:0000313" key="2">
    <source>
        <dbReference type="EMBL" id="MBP2398891.1"/>
    </source>
</evidence>
<dbReference type="Proteomes" id="UP001195422">
    <property type="component" value="Unassembled WGS sequence"/>
</dbReference>
<accession>A0ABS4XQV6</accession>
<dbReference type="Pfam" id="PF24043">
    <property type="entry name" value="DUF7352"/>
    <property type="match status" value="1"/>
</dbReference>
<dbReference type="RefSeq" id="WP_188947655.1">
    <property type="nucleotide sequence ID" value="NZ_BMPH01000003.1"/>
</dbReference>
<gene>
    <name evidence="2" type="ORF">JOF39_001972</name>
</gene>
<name>A0ABS4XQV6_GLUPR</name>
<dbReference type="EMBL" id="JAGIOJ010000001">
    <property type="protein sequence ID" value="MBP2398891.1"/>
    <property type="molecule type" value="Genomic_DNA"/>
</dbReference>
<proteinExistence type="predicted"/>
<evidence type="ECO:0000259" key="1">
    <source>
        <dbReference type="Pfam" id="PF24043"/>
    </source>
</evidence>
<organism evidence="2 3">
    <name type="scientific">Glutamicibacter protophormiae</name>
    <name type="common">Brevibacterium protophormiae</name>
    <dbReference type="NCBI Taxonomy" id="37930"/>
    <lineage>
        <taxon>Bacteria</taxon>
        <taxon>Bacillati</taxon>
        <taxon>Actinomycetota</taxon>
        <taxon>Actinomycetes</taxon>
        <taxon>Micrococcales</taxon>
        <taxon>Micrococcaceae</taxon>
        <taxon>Glutamicibacter</taxon>
    </lineage>
</organism>
<keyword evidence="3" id="KW-1185">Reference proteome</keyword>
<dbReference type="InterPro" id="IPR055776">
    <property type="entry name" value="DUF7352"/>
</dbReference>
<sequence length="104" mass="11745">MNRRIFRYELNVDDQVRGLPAGKVVHFADYRMKNITGERNRVEVWVEAELVGNSLSFDFAGVQNVQIFSTGHPIPDGADHLASCLASQFVWHLYRLPETPAGDS</sequence>
<reference evidence="2 3" key="1">
    <citation type="submission" date="2021-03" db="EMBL/GenBank/DDBJ databases">
        <title>Sequencing the genomes of 1000 actinobacteria strains.</title>
        <authorList>
            <person name="Klenk H.-P."/>
        </authorList>
    </citation>
    <scope>NUCLEOTIDE SEQUENCE [LARGE SCALE GENOMIC DNA]</scope>
    <source>
        <strain evidence="2 3">DSM 20168</strain>
    </source>
</reference>
<evidence type="ECO:0000313" key="3">
    <source>
        <dbReference type="Proteomes" id="UP001195422"/>
    </source>
</evidence>
<protein>
    <recommendedName>
        <fullName evidence="1">DUF7352 domain-containing protein</fullName>
    </recommendedName>
</protein>
<feature type="domain" description="DUF7352" evidence="1">
    <location>
        <begin position="1"/>
        <end position="98"/>
    </location>
</feature>
<comment type="caution">
    <text evidence="2">The sequence shown here is derived from an EMBL/GenBank/DDBJ whole genome shotgun (WGS) entry which is preliminary data.</text>
</comment>